<evidence type="ECO:0000313" key="3">
    <source>
        <dbReference type="Proteomes" id="UP001142592"/>
    </source>
</evidence>
<accession>A0A9X3DF20</accession>
<keyword evidence="1" id="KW-0732">Signal</keyword>
<gene>
    <name evidence="2" type="ORF">OQZ29_17010</name>
</gene>
<dbReference type="Proteomes" id="UP001142592">
    <property type="component" value="Unassembled WGS sequence"/>
</dbReference>
<evidence type="ECO:0000256" key="1">
    <source>
        <dbReference type="SAM" id="SignalP"/>
    </source>
</evidence>
<dbReference type="RefSeq" id="WP_010600173.1">
    <property type="nucleotide sequence ID" value="NZ_JAPJUH010000005.1"/>
</dbReference>
<evidence type="ECO:0000313" key="2">
    <source>
        <dbReference type="EMBL" id="MCX3266462.1"/>
    </source>
</evidence>
<name>A0A9X3DF20_9SPHI</name>
<reference evidence="2" key="1">
    <citation type="submission" date="2022-11" db="EMBL/GenBank/DDBJ databases">
        <authorList>
            <person name="Graham C."/>
            <person name="Newman J.D."/>
        </authorList>
    </citation>
    <scope>NUCLEOTIDE SEQUENCE</scope>
    <source>
        <strain evidence="2">DSM 19486</strain>
    </source>
</reference>
<dbReference type="EMBL" id="JAPJUH010000005">
    <property type="protein sequence ID" value="MCX3266462.1"/>
    <property type="molecule type" value="Genomic_DNA"/>
</dbReference>
<feature type="chain" id="PRO_5040823643" description="AraC family transcriptional regulator" evidence="1">
    <location>
        <begin position="19"/>
        <end position="164"/>
    </location>
</feature>
<sequence length="164" mass="19284">MKRLLTLLLVGVSISAFSQSFSYNKRINDIWGDWEKPPYGMFVYKLIGTTDLYNEFIIYGVNDHPSKYILKVTMFGQVVETDKKKRKEAIKSGKWYEYPAMVEYYTANMSDRFKDIIGKWPLDGYNTDFEKHYVPATVTIPPYKDKPVNYNIWFEDLGLAIQMK</sequence>
<comment type="caution">
    <text evidence="2">The sequence shown here is derived from an EMBL/GenBank/DDBJ whole genome shotgun (WGS) entry which is preliminary data.</text>
</comment>
<keyword evidence="3" id="KW-1185">Reference proteome</keyword>
<evidence type="ECO:0008006" key="4">
    <source>
        <dbReference type="Google" id="ProtNLM"/>
    </source>
</evidence>
<dbReference type="AlphaFoldDB" id="A0A9X3DF20"/>
<proteinExistence type="predicted"/>
<protein>
    <recommendedName>
        <fullName evidence="4">AraC family transcriptional regulator</fullName>
    </recommendedName>
</protein>
<organism evidence="2 3">
    <name type="scientific">Pedobacter agri</name>
    <dbReference type="NCBI Taxonomy" id="454586"/>
    <lineage>
        <taxon>Bacteria</taxon>
        <taxon>Pseudomonadati</taxon>
        <taxon>Bacteroidota</taxon>
        <taxon>Sphingobacteriia</taxon>
        <taxon>Sphingobacteriales</taxon>
        <taxon>Sphingobacteriaceae</taxon>
        <taxon>Pedobacter</taxon>
    </lineage>
</organism>
<feature type="signal peptide" evidence="1">
    <location>
        <begin position="1"/>
        <end position="18"/>
    </location>
</feature>